<feature type="compositionally biased region" description="Polar residues" evidence="1">
    <location>
        <begin position="103"/>
        <end position="115"/>
    </location>
</feature>
<organism evidence="2 3">
    <name type="scientific">Oedothorax gibbosus</name>
    <dbReference type="NCBI Taxonomy" id="931172"/>
    <lineage>
        <taxon>Eukaryota</taxon>
        <taxon>Metazoa</taxon>
        <taxon>Ecdysozoa</taxon>
        <taxon>Arthropoda</taxon>
        <taxon>Chelicerata</taxon>
        <taxon>Arachnida</taxon>
        <taxon>Araneae</taxon>
        <taxon>Araneomorphae</taxon>
        <taxon>Entelegynae</taxon>
        <taxon>Araneoidea</taxon>
        <taxon>Linyphiidae</taxon>
        <taxon>Erigoninae</taxon>
        <taxon>Oedothorax</taxon>
    </lineage>
</organism>
<feature type="region of interest" description="Disordered" evidence="1">
    <location>
        <begin position="102"/>
        <end position="124"/>
    </location>
</feature>
<proteinExistence type="predicted"/>
<reference evidence="2 3" key="1">
    <citation type="journal article" date="2022" name="Nat. Ecol. Evol.">
        <title>A masculinizing supergene underlies an exaggerated male reproductive morph in a spider.</title>
        <authorList>
            <person name="Hendrickx F."/>
            <person name="De Corte Z."/>
            <person name="Sonet G."/>
            <person name="Van Belleghem S.M."/>
            <person name="Kostlbacher S."/>
            <person name="Vangestel C."/>
        </authorList>
    </citation>
    <scope>NUCLEOTIDE SEQUENCE [LARGE SCALE GENOMIC DNA]</scope>
    <source>
        <strain evidence="2">W744_W776</strain>
    </source>
</reference>
<evidence type="ECO:0000313" key="3">
    <source>
        <dbReference type="Proteomes" id="UP000827092"/>
    </source>
</evidence>
<feature type="non-terminal residue" evidence="2">
    <location>
        <position position="124"/>
    </location>
</feature>
<dbReference type="AlphaFoldDB" id="A0AAV6TG49"/>
<evidence type="ECO:0000256" key="1">
    <source>
        <dbReference type="SAM" id="MobiDB-lite"/>
    </source>
</evidence>
<dbReference type="EMBL" id="JAFNEN010004989">
    <property type="protein sequence ID" value="KAG8170717.1"/>
    <property type="molecule type" value="Genomic_DNA"/>
</dbReference>
<protein>
    <submittedName>
        <fullName evidence="2">Uncharacterized protein</fullName>
    </submittedName>
</protein>
<name>A0AAV6TG49_9ARAC</name>
<dbReference type="Proteomes" id="UP000827092">
    <property type="component" value="Unassembled WGS sequence"/>
</dbReference>
<keyword evidence="3" id="KW-1185">Reference proteome</keyword>
<sequence>MAERREMTILEKLLQQIQLPADDPLGIDDIYRDYLLEIGRREEDFSPAQSTFFLDILKHKFKHEPQETWDELIRTTHLVVEEPQAVANIPISNKFQPLAESMELSSDAQFPTAGTATPDAPFPE</sequence>
<evidence type="ECO:0000313" key="2">
    <source>
        <dbReference type="EMBL" id="KAG8170717.1"/>
    </source>
</evidence>
<gene>
    <name evidence="2" type="ORF">JTE90_024680</name>
</gene>
<comment type="caution">
    <text evidence="2">The sequence shown here is derived from an EMBL/GenBank/DDBJ whole genome shotgun (WGS) entry which is preliminary data.</text>
</comment>
<accession>A0AAV6TG49</accession>